<evidence type="ECO:0000256" key="1">
    <source>
        <dbReference type="SAM" id="MobiDB-lite"/>
    </source>
</evidence>
<dbReference type="InterPro" id="IPR056430">
    <property type="entry name" value="C2CD5_YbjQ-like_dom"/>
</dbReference>
<feature type="compositionally biased region" description="Gly residues" evidence="1">
    <location>
        <begin position="246"/>
        <end position="255"/>
    </location>
</feature>
<dbReference type="InterPro" id="IPR056431">
    <property type="entry name" value="C2CD5_YbjQ-rel_dom"/>
</dbReference>
<dbReference type="GO" id="GO:0010828">
    <property type="term" value="P:positive regulation of D-glucose transmembrane transport"/>
    <property type="evidence" value="ECO:0007669"/>
    <property type="project" value="TreeGrafter"/>
</dbReference>
<organism evidence="5 6">
    <name type="scientific">Zonotrichia albicollis</name>
    <name type="common">White-throated sparrow</name>
    <name type="synonym">Fringilla albicollis</name>
    <dbReference type="NCBI Taxonomy" id="44394"/>
    <lineage>
        <taxon>Eukaryota</taxon>
        <taxon>Metazoa</taxon>
        <taxon>Chordata</taxon>
        <taxon>Craniata</taxon>
        <taxon>Vertebrata</taxon>
        <taxon>Euteleostomi</taxon>
        <taxon>Archelosauria</taxon>
        <taxon>Archosauria</taxon>
        <taxon>Dinosauria</taxon>
        <taxon>Saurischia</taxon>
        <taxon>Theropoda</taxon>
        <taxon>Coelurosauria</taxon>
        <taxon>Aves</taxon>
        <taxon>Neognathae</taxon>
        <taxon>Neoaves</taxon>
        <taxon>Telluraves</taxon>
        <taxon>Australaves</taxon>
        <taxon>Passeriformes</taxon>
        <taxon>Passerellidae</taxon>
        <taxon>Zonotrichia</taxon>
    </lineage>
</organism>
<dbReference type="GO" id="GO:0005544">
    <property type="term" value="F:calcium-dependent phospholipid binding"/>
    <property type="evidence" value="ECO:0007669"/>
    <property type="project" value="InterPro"/>
</dbReference>
<dbReference type="InterPro" id="IPR057815">
    <property type="entry name" value="C2CD5_C"/>
</dbReference>
<feature type="compositionally biased region" description="Polar residues" evidence="1">
    <location>
        <begin position="201"/>
        <end position="216"/>
    </location>
</feature>
<dbReference type="PANTHER" id="PTHR37412">
    <property type="entry name" value="C2 DOMAIN-CONTAINING PROTEIN 5"/>
    <property type="match status" value="1"/>
</dbReference>
<dbReference type="GO" id="GO:0005509">
    <property type="term" value="F:calcium ion binding"/>
    <property type="evidence" value="ECO:0007669"/>
    <property type="project" value="TreeGrafter"/>
</dbReference>
<dbReference type="GO" id="GO:0005886">
    <property type="term" value="C:plasma membrane"/>
    <property type="evidence" value="ECO:0007669"/>
    <property type="project" value="TreeGrafter"/>
</dbReference>
<feature type="region of interest" description="Disordered" evidence="1">
    <location>
        <begin position="714"/>
        <end position="733"/>
    </location>
</feature>
<feature type="region of interest" description="Disordered" evidence="1">
    <location>
        <begin position="547"/>
        <end position="579"/>
    </location>
</feature>
<feature type="domain" description="C2" evidence="3">
    <location>
        <begin position="611"/>
        <end position="704"/>
    </location>
</feature>
<dbReference type="Proteomes" id="UP000694413">
    <property type="component" value="Unassembled WGS sequence"/>
</dbReference>
<evidence type="ECO:0000313" key="6">
    <source>
        <dbReference type="Proteomes" id="UP000694413"/>
    </source>
</evidence>
<dbReference type="Pfam" id="PF23128">
    <property type="entry name" value="YbjQ_4"/>
    <property type="match status" value="1"/>
</dbReference>
<dbReference type="AlphaFoldDB" id="A0A8D2MZL1"/>
<feature type="domain" description="C2" evidence="2">
    <location>
        <begin position="294"/>
        <end position="348"/>
    </location>
</feature>
<evidence type="ECO:0000313" key="5">
    <source>
        <dbReference type="Ensembl" id="ENSZALP00000014044.1"/>
    </source>
</evidence>
<dbReference type="Pfam" id="PF23025">
    <property type="entry name" value="YbjQ_2"/>
    <property type="match status" value="3"/>
</dbReference>
<protein>
    <submittedName>
        <fullName evidence="5">C2 calcium dependent domain containing 5</fullName>
    </submittedName>
</protein>
<dbReference type="GO" id="GO:0065002">
    <property type="term" value="P:intracellular protein transmembrane transport"/>
    <property type="evidence" value="ECO:0007669"/>
    <property type="project" value="TreeGrafter"/>
</dbReference>
<evidence type="ECO:0000259" key="4">
    <source>
        <dbReference type="Pfam" id="PF23128"/>
    </source>
</evidence>
<reference evidence="5" key="2">
    <citation type="submission" date="2025-09" db="UniProtKB">
        <authorList>
            <consortium name="Ensembl"/>
        </authorList>
    </citation>
    <scope>IDENTIFICATION</scope>
</reference>
<dbReference type="GO" id="GO:0031340">
    <property type="term" value="P:positive regulation of vesicle fusion"/>
    <property type="evidence" value="ECO:0007669"/>
    <property type="project" value="TreeGrafter"/>
</dbReference>
<dbReference type="PANTHER" id="PTHR37412:SF2">
    <property type="entry name" value="C2 DOMAIN-CONTAINING PROTEIN 5"/>
    <property type="match status" value="1"/>
</dbReference>
<dbReference type="GO" id="GO:0072659">
    <property type="term" value="P:protein localization to plasma membrane"/>
    <property type="evidence" value="ECO:0007669"/>
    <property type="project" value="TreeGrafter"/>
</dbReference>
<feature type="region of interest" description="Disordered" evidence="1">
    <location>
        <begin position="192"/>
        <end position="257"/>
    </location>
</feature>
<reference evidence="5" key="1">
    <citation type="submission" date="2025-08" db="UniProtKB">
        <authorList>
            <consortium name="Ensembl"/>
        </authorList>
    </citation>
    <scope>IDENTIFICATION</scope>
</reference>
<dbReference type="InterPro" id="IPR038983">
    <property type="entry name" value="C2CD5"/>
</dbReference>
<feature type="domain" description="C2CD5 C-terminal" evidence="4">
    <location>
        <begin position="787"/>
        <end position="869"/>
    </location>
</feature>
<sequence length="904" mass="100225">NPQWNSECANDAIGKVYIDIDPLLYSEAATVISGWFPIYDTIHGIRGEINVVVKVDLFNDLNRFRQSSCGVKFFCTTSIPKCYRAVVIHGFVEELVVNEDPEYQWIDRIRTPRASNEARQRLISLMSGELQRKIGLKVLEMRGNAVVGYLQCFDLEGESGLVVRAIGTACTLDKLSNTSAFLPACNSPSKEMKEIPFNEDPNPNTYSSGPSTPLKNQTYSFSPSKSYSRQSSSSDTDLSLTPKTGMGSGSAGKEGGPFKTLLRQQTQSALEQRVRHFILHFWFTEVKIYLVVNEPETRDAWWAEIRQEIKSHAKALGCHAVVGYSESTSICEEVCILSASGTAAVLNPRFLQDGTMEGCLEQRIEEASPPGCGFCHIPYDELNMPFPAHLTYCYNCRKQKVPDVLFTTIDLPVEAIVVGKGCLIQARLCRLKKKAQAEANATSISNLLPFMEYEVHTQLMNKLKLRGMNALFGLRIQITVGENMLMGLASATGVYLAALPTPGGIQIAGKTPNDGTYEQHISHMQKKINDTIAKNKELYEINPPELPEEIIGSPIPEPRQRSRLLRSQSESSDEVTELDLSHGKKDAFVLEIDDTDAMEDVHSLLTDVPPPSGFYSCNTEIMPGINNWTPEIQMFTAVRVSRLSNINPTNQTLNKNFNDLCENLLKSLYFKLRSMVPCCLCHVNFTVALPEDELVQIAVTAVAITYDKNQALQANKAPTEKSQQRASTDNEEQLQFPLELSSDPLSSQPFSPAKAPSLEKASPLAEGYLRHRSVPSGTNSTVSVVKMTPLSFLPGAKITKYLGIINMFFIRETTSLREEGGVSGFLHAFIAEVFAMVRAHVAALGGNAVVSYIMKQCVFMENPNKNQEIRINILGARSSFSLCLPRFHLGWVLSCWLPLNHSTA</sequence>
<gene>
    <name evidence="5" type="primary">C2CD5</name>
</gene>
<keyword evidence="6" id="KW-1185">Reference proteome</keyword>
<dbReference type="Ensembl" id="ENSZALT00000019093.1">
    <property type="protein sequence ID" value="ENSZALP00000014044.1"/>
    <property type="gene ID" value="ENSZALG00000010660.1"/>
</dbReference>
<evidence type="ECO:0000259" key="3">
    <source>
        <dbReference type="Pfam" id="PF23028"/>
    </source>
</evidence>
<feature type="domain" description="C2" evidence="2">
    <location>
        <begin position="398"/>
        <end position="496"/>
    </location>
</feature>
<feature type="domain" description="C2" evidence="2">
    <location>
        <begin position="65"/>
        <end position="173"/>
    </location>
</feature>
<dbReference type="Pfam" id="PF23028">
    <property type="entry name" value="YbjQ_3"/>
    <property type="match status" value="1"/>
</dbReference>
<dbReference type="GO" id="GO:0090314">
    <property type="term" value="P:positive regulation of protein targeting to membrane"/>
    <property type="evidence" value="ECO:0007669"/>
    <property type="project" value="TreeGrafter"/>
</dbReference>
<name>A0A8D2MZL1_ZONAL</name>
<accession>A0A8D2MZL1</accession>
<proteinExistence type="predicted"/>
<evidence type="ECO:0000259" key="2">
    <source>
        <dbReference type="Pfam" id="PF23025"/>
    </source>
</evidence>
<feature type="compositionally biased region" description="Low complexity" evidence="1">
    <location>
        <begin position="217"/>
        <end position="245"/>
    </location>
</feature>